<evidence type="ECO:0000313" key="14">
    <source>
        <dbReference type="EMBL" id="CAG7836586.1"/>
    </source>
</evidence>
<sequence length="271" mass="30301">MSEETELAEDSPNEEDPPECNDEKSKEEDTMGSKVGFVFSMLITGIFLTASLVLVIFWVMMYRGGYAWQSEPKKEFNFHPTLMVAGFIFFSGFSMLFYRMVTCCRKIFVKLLHTVFHAFSIVCIAIGFLTVWDSHELENPKIPNFYSLHSWLGLTTMGLFAIQFVVGFFSFLILLCCEGRTAACRAALVPTHATFGIITFVMACATAVTGITEKAIFTLGAKSYSTWETEEALIVNVLGVVIAAAAISIVFTLHGRPVRKLPIRMTYHTDL</sequence>
<reference evidence="14" key="1">
    <citation type="submission" date="2021-06" db="EMBL/GenBank/DDBJ databases">
        <authorList>
            <person name="Hodson N. C."/>
            <person name="Mongue J. A."/>
            <person name="Jaron S. K."/>
        </authorList>
    </citation>
    <scope>NUCLEOTIDE SEQUENCE</scope>
</reference>
<dbReference type="PROSITE" id="PS50939">
    <property type="entry name" value="CYTOCHROME_B561"/>
    <property type="match status" value="1"/>
</dbReference>
<dbReference type="InterPro" id="IPR043205">
    <property type="entry name" value="CYB561/CYBRD1-like"/>
</dbReference>
<keyword evidence="4" id="KW-0349">Heme</keyword>
<keyword evidence="7" id="KW-0249">Electron transport</keyword>
<name>A0A8J2MBF9_9HEXA</name>
<keyword evidence="8 12" id="KW-1133">Transmembrane helix</keyword>
<evidence type="ECO:0000256" key="2">
    <source>
        <dbReference type="ARBA" id="ARBA00004141"/>
    </source>
</evidence>
<dbReference type="Pfam" id="PF03188">
    <property type="entry name" value="Cytochrom_B561"/>
    <property type="match status" value="1"/>
</dbReference>
<feature type="transmembrane region" description="Helical" evidence="12">
    <location>
        <begin position="187"/>
        <end position="212"/>
    </location>
</feature>
<comment type="subcellular location">
    <subcellularLocation>
        <location evidence="2">Membrane</location>
        <topology evidence="2">Multi-pass membrane protein</topology>
    </subcellularLocation>
</comment>
<keyword evidence="3" id="KW-0813">Transport</keyword>
<evidence type="ECO:0000256" key="4">
    <source>
        <dbReference type="ARBA" id="ARBA00022617"/>
    </source>
</evidence>
<evidence type="ECO:0000259" key="13">
    <source>
        <dbReference type="PROSITE" id="PS50939"/>
    </source>
</evidence>
<dbReference type="SMART" id="SM00665">
    <property type="entry name" value="B561"/>
    <property type="match status" value="1"/>
</dbReference>
<feature type="transmembrane region" description="Helical" evidence="12">
    <location>
        <begin position="81"/>
        <end position="99"/>
    </location>
</feature>
<dbReference type="PANTHER" id="PTHR10106:SF24">
    <property type="entry name" value="NO EXTENDED MEMORY, ISOFORM A"/>
    <property type="match status" value="1"/>
</dbReference>
<evidence type="ECO:0000256" key="11">
    <source>
        <dbReference type="SAM" id="MobiDB-lite"/>
    </source>
</evidence>
<dbReference type="GO" id="GO:0016020">
    <property type="term" value="C:membrane"/>
    <property type="evidence" value="ECO:0007669"/>
    <property type="project" value="UniProtKB-SubCell"/>
</dbReference>
<accession>A0A8J2MBF9</accession>
<proteinExistence type="predicted"/>
<keyword evidence="5 12" id="KW-0812">Transmembrane</keyword>
<feature type="transmembrane region" description="Helical" evidence="12">
    <location>
        <begin position="35"/>
        <end position="61"/>
    </location>
</feature>
<evidence type="ECO:0000313" key="15">
    <source>
        <dbReference type="Proteomes" id="UP000708208"/>
    </source>
</evidence>
<comment type="cofactor">
    <cofactor evidence="1">
        <name>heme b</name>
        <dbReference type="ChEBI" id="CHEBI:60344"/>
    </cofactor>
</comment>
<dbReference type="GO" id="GO:0046872">
    <property type="term" value="F:metal ion binding"/>
    <property type="evidence" value="ECO:0007669"/>
    <property type="project" value="UniProtKB-KW"/>
</dbReference>
<feature type="transmembrane region" description="Helical" evidence="12">
    <location>
        <begin position="151"/>
        <end position="175"/>
    </location>
</feature>
<evidence type="ECO:0000256" key="7">
    <source>
        <dbReference type="ARBA" id="ARBA00022982"/>
    </source>
</evidence>
<keyword evidence="6" id="KW-0479">Metal-binding</keyword>
<evidence type="ECO:0000256" key="1">
    <source>
        <dbReference type="ARBA" id="ARBA00001970"/>
    </source>
</evidence>
<dbReference type="OrthoDB" id="907479at2759"/>
<feature type="compositionally biased region" description="Acidic residues" evidence="11">
    <location>
        <begin position="1"/>
        <end position="20"/>
    </location>
</feature>
<evidence type="ECO:0000256" key="8">
    <source>
        <dbReference type="ARBA" id="ARBA00022989"/>
    </source>
</evidence>
<dbReference type="Proteomes" id="UP000708208">
    <property type="component" value="Unassembled WGS sequence"/>
</dbReference>
<protein>
    <recommendedName>
        <fullName evidence="13">Cytochrome b561 domain-containing protein</fullName>
    </recommendedName>
</protein>
<evidence type="ECO:0000256" key="10">
    <source>
        <dbReference type="ARBA" id="ARBA00023136"/>
    </source>
</evidence>
<gene>
    <name evidence="14" type="ORF">AFUS01_LOCUS45818</name>
</gene>
<organism evidence="14 15">
    <name type="scientific">Allacma fusca</name>
    <dbReference type="NCBI Taxonomy" id="39272"/>
    <lineage>
        <taxon>Eukaryota</taxon>
        <taxon>Metazoa</taxon>
        <taxon>Ecdysozoa</taxon>
        <taxon>Arthropoda</taxon>
        <taxon>Hexapoda</taxon>
        <taxon>Collembola</taxon>
        <taxon>Symphypleona</taxon>
        <taxon>Sminthuridae</taxon>
        <taxon>Allacma</taxon>
    </lineage>
</organism>
<evidence type="ECO:0000256" key="3">
    <source>
        <dbReference type="ARBA" id="ARBA00022448"/>
    </source>
</evidence>
<dbReference type="GO" id="GO:0016491">
    <property type="term" value="F:oxidoreductase activity"/>
    <property type="evidence" value="ECO:0007669"/>
    <property type="project" value="InterPro"/>
</dbReference>
<dbReference type="PANTHER" id="PTHR10106">
    <property type="entry name" value="CYTOCHROME B561-RELATED"/>
    <property type="match status" value="1"/>
</dbReference>
<dbReference type="EMBL" id="CAJVCH010571083">
    <property type="protein sequence ID" value="CAG7836586.1"/>
    <property type="molecule type" value="Genomic_DNA"/>
</dbReference>
<keyword evidence="15" id="KW-1185">Reference proteome</keyword>
<feature type="domain" description="Cytochrome b561" evidence="13">
    <location>
        <begin position="43"/>
        <end position="254"/>
    </location>
</feature>
<comment type="caution">
    <text evidence="14">The sequence shown here is derived from an EMBL/GenBank/DDBJ whole genome shotgun (WGS) entry which is preliminary data.</text>
</comment>
<dbReference type="AlphaFoldDB" id="A0A8J2MBF9"/>
<evidence type="ECO:0000256" key="12">
    <source>
        <dbReference type="SAM" id="Phobius"/>
    </source>
</evidence>
<evidence type="ECO:0000256" key="5">
    <source>
        <dbReference type="ARBA" id="ARBA00022692"/>
    </source>
</evidence>
<feature type="transmembrane region" description="Helical" evidence="12">
    <location>
        <begin position="111"/>
        <end position="131"/>
    </location>
</feature>
<feature type="region of interest" description="Disordered" evidence="11">
    <location>
        <begin position="1"/>
        <end position="28"/>
    </location>
</feature>
<keyword evidence="9" id="KW-0408">Iron</keyword>
<evidence type="ECO:0000256" key="9">
    <source>
        <dbReference type="ARBA" id="ARBA00023004"/>
    </source>
</evidence>
<dbReference type="FunFam" id="1.20.120.1770:FF:000001">
    <property type="entry name" value="Cytochrome b reductase 1"/>
    <property type="match status" value="1"/>
</dbReference>
<feature type="transmembrane region" description="Helical" evidence="12">
    <location>
        <begin position="232"/>
        <end position="255"/>
    </location>
</feature>
<keyword evidence="10 12" id="KW-0472">Membrane</keyword>
<dbReference type="InterPro" id="IPR006593">
    <property type="entry name" value="Cyt_b561/ferric_Rdtase_TM"/>
</dbReference>
<evidence type="ECO:0000256" key="6">
    <source>
        <dbReference type="ARBA" id="ARBA00022723"/>
    </source>
</evidence>